<feature type="site" description="Transition state stabilizer" evidence="7">
    <location>
        <position position="241"/>
    </location>
</feature>
<dbReference type="PANTHER" id="PTHR21060">
    <property type="entry name" value="ACETATE KINASE"/>
    <property type="match status" value="1"/>
</dbReference>
<evidence type="ECO:0000256" key="5">
    <source>
        <dbReference type="ARBA" id="ARBA00022777"/>
    </source>
</evidence>
<evidence type="ECO:0000256" key="3">
    <source>
        <dbReference type="ARBA" id="ARBA00022679"/>
    </source>
</evidence>
<dbReference type="InterPro" id="IPR023865">
    <property type="entry name" value="Aliphatic_acid_kinase_CS"/>
</dbReference>
<dbReference type="NCBIfam" id="TIGR00016">
    <property type="entry name" value="ackA"/>
    <property type="match status" value="1"/>
</dbReference>
<evidence type="ECO:0000313" key="9">
    <source>
        <dbReference type="EMBL" id="SFC72909.1"/>
    </source>
</evidence>
<dbReference type="STRING" id="119641.SAMN05421842_10871"/>
<dbReference type="OrthoDB" id="9802453at2"/>
<feature type="binding site" evidence="7">
    <location>
        <position position="14"/>
    </location>
    <ligand>
        <name>ATP</name>
        <dbReference type="ChEBI" id="CHEBI:30616"/>
    </ligand>
</feature>
<comment type="catalytic activity">
    <reaction evidence="7">
        <text>acetate + ATP = acetyl phosphate + ADP</text>
        <dbReference type="Rhea" id="RHEA:11352"/>
        <dbReference type="ChEBI" id="CHEBI:22191"/>
        <dbReference type="ChEBI" id="CHEBI:30089"/>
        <dbReference type="ChEBI" id="CHEBI:30616"/>
        <dbReference type="ChEBI" id="CHEBI:456216"/>
        <dbReference type="EC" id="2.7.2.1"/>
    </reaction>
</comment>
<dbReference type="SUPFAM" id="SSF53067">
    <property type="entry name" value="Actin-like ATPase domain"/>
    <property type="match status" value="2"/>
</dbReference>
<dbReference type="AlphaFoldDB" id="A0A1I1LIR0"/>
<keyword evidence="10" id="KW-1185">Reference proteome</keyword>
<comment type="subunit">
    <text evidence="7">Homodimer.</text>
</comment>
<evidence type="ECO:0000256" key="4">
    <source>
        <dbReference type="ARBA" id="ARBA00022741"/>
    </source>
</evidence>
<dbReference type="PROSITE" id="PS01076">
    <property type="entry name" value="ACETATE_KINASE_2"/>
    <property type="match status" value="1"/>
</dbReference>
<feature type="active site" description="Proton donor/acceptor" evidence="7">
    <location>
        <position position="148"/>
    </location>
</feature>
<protein>
    <recommendedName>
        <fullName evidence="7">Acetate kinase</fullName>
        <ecNumber evidence="7">2.7.2.1</ecNumber>
    </recommendedName>
    <alternativeName>
        <fullName evidence="7">Acetokinase</fullName>
    </alternativeName>
</protein>
<reference evidence="9 10" key="1">
    <citation type="submission" date="2016-10" db="EMBL/GenBank/DDBJ databases">
        <authorList>
            <person name="de Groot N.N."/>
        </authorList>
    </citation>
    <scope>NUCLEOTIDE SEQUENCE [LARGE SCALE GENOMIC DNA]</scope>
    <source>
        <strain evidence="9 10">DSM 12992</strain>
    </source>
</reference>
<dbReference type="GO" id="GO:0008776">
    <property type="term" value="F:acetate kinase activity"/>
    <property type="evidence" value="ECO:0007669"/>
    <property type="project" value="UniProtKB-UniRule"/>
</dbReference>
<keyword evidence="7" id="KW-0460">Magnesium</keyword>
<feature type="binding site" evidence="7">
    <location>
        <begin position="208"/>
        <end position="212"/>
    </location>
    <ligand>
        <name>ATP</name>
        <dbReference type="ChEBI" id="CHEBI:30616"/>
    </ligand>
</feature>
<accession>A0A1I1LIR0</accession>
<dbReference type="GO" id="GO:0006085">
    <property type="term" value="P:acetyl-CoA biosynthetic process"/>
    <property type="evidence" value="ECO:0007669"/>
    <property type="project" value="UniProtKB-UniRule"/>
</dbReference>
<dbReference type="Proteomes" id="UP000199263">
    <property type="component" value="Unassembled WGS sequence"/>
</dbReference>
<comment type="cofactor">
    <cofactor evidence="7">
        <name>Mg(2+)</name>
        <dbReference type="ChEBI" id="CHEBI:18420"/>
    </cofactor>
    <cofactor evidence="7">
        <name>Mn(2+)</name>
        <dbReference type="ChEBI" id="CHEBI:29035"/>
    </cofactor>
    <text evidence="7">Mg(2+). Can also accept Mn(2+).</text>
</comment>
<gene>
    <name evidence="7" type="primary">ackA</name>
    <name evidence="9" type="ORF">SAMN05421842_10871</name>
</gene>
<name>A0A1I1LIR0_9CLOT</name>
<dbReference type="Pfam" id="PF00871">
    <property type="entry name" value="Acetate_kinase"/>
    <property type="match status" value="1"/>
</dbReference>
<evidence type="ECO:0000256" key="1">
    <source>
        <dbReference type="ARBA" id="ARBA00008748"/>
    </source>
</evidence>
<feature type="binding site" evidence="7">
    <location>
        <position position="386"/>
    </location>
    <ligand>
        <name>Mg(2+)</name>
        <dbReference type="ChEBI" id="CHEBI:18420"/>
    </ligand>
</feature>
<keyword evidence="5 7" id="KW-0418">Kinase</keyword>
<dbReference type="PRINTS" id="PR00471">
    <property type="entry name" value="ACETATEKNASE"/>
</dbReference>
<comment type="function">
    <text evidence="7">Catalyzes the formation of acetyl phosphate from acetate and ATP. Can also catalyze the reverse reaction.</text>
</comment>
<organism evidence="9 10">
    <name type="scientific">Clostridium uliginosum</name>
    <dbReference type="NCBI Taxonomy" id="119641"/>
    <lineage>
        <taxon>Bacteria</taxon>
        <taxon>Bacillati</taxon>
        <taxon>Bacillota</taxon>
        <taxon>Clostridia</taxon>
        <taxon>Eubacteriales</taxon>
        <taxon>Clostridiaceae</taxon>
        <taxon>Clostridium</taxon>
    </lineage>
</organism>
<comment type="subcellular location">
    <subcellularLocation>
        <location evidence="7">Cytoplasm</location>
    </subcellularLocation>
</comment>
<keyword evidence="4 7" id="KW-0547">Nucleotide-binding</keyword>
<evidence type="ECO:0000256" key="2">
    <source>
        <dbReference type="ARBA" id="ARBA00022490"/>
    </source>
</evidence>
<dbReference type="GO" id="GO:0006083">
    <property type="term" value="P:acetate metabolic process"/>
    <property type="evidence" value="ECO:0007669"/>
    <property type="project" value="TreeGrafter"/>
</dbReference>
<dbReference type="HAMAP" id="MF_00020">
    <property type="entry name" value="Acetate_kinase"/>
    <property type="match status" value="1"/>
</dbReference>
<sequence>MKVLVINCGSSSLKYQLIDMTTEEALAEGLVERIGIEGSILTQKVTGRDKYIVKNPLNDHQDAIELVLKSLVDEKFGVIKSMNEISAVGHRVVHGGEKYSNSVLADETVMKNIEEFIKLAPLHNPPNIIGIKACKELMPNTPMVCVFDTAFHQTMPEKAYIYPLPYEFYEQDHIRRYGFHGTSHKYVANKVAEVMKEKIEELKIVTCHLGNGVSITAVDGGKSVDTTMGFTPLAGTIMGSRCGDIDPAIVTYLVKEKKYSIDEVNEILNKKSGILGVSGVGTDFRDIRSAIGNNNDRAILATDIFGYHIKKQIGAYAAVMGGIDAIVFTAGIGEHAPEVRIRALTGLEFIGIKLDEEKNDNQNVGNGLVISSEDSKVKIFVIPTNEELMIAKETLALIQK</sequence>
<feature type="binding site" evidence="7">
    <location>
        <position position="7"/>
    </location>
    <ligand>
        <name>Mg(2+)</name>
        <dbReference type="ChEBI" id="CHEBI:18420"/>
    </ligand>
</feature>
<dbReference type="InterPro" id="IPR000890">
    <property type="entry name" value="Aliphatic_acid_kin_short-chain"/>
</dbReference>
<dbReference type="CDD" id="cd24010">
    <property type="entry name" value="ASKHA_NBD_AcK_PK"/>
    <property type="match status" value="1"/>
</dbReference>
<dbReference type="EC" id="2.7.2.1" evidence="7"/>
<keyword evidence="7" id="KW-0479">Metal-binding</keyword>
<evidence type="ECO:0000256" key="8">
    <source>
        <dbReference type="RuleBase" id="RU003835"/>
    </source>
</evidence>
<keyword evidence="6 7" id="KW-0067">ATP-binding</keyword>
<dbReference type="UniPathway" id="UPA00340">
    <property type="reaction ID" value="UER00458"/>
</dbReference>
<dbReference type="Gene3D" id="3.30.420.40">
    <property type="match status" value="2"/>
</dbReference>
<dbReference type="GO" id="GO:0005524">
    <property type="term" value="F:ATP binding"/>
    <property type="evidence" value="ECO:0007669"/>
    <property type="project" value="UniProtKB-KW"/>
</dbReference>
<keyword evidence="2 7" id="KW-0963">Cytoplasm</keyword>
<evidence type="ECO:0000256" key="6">
    <source>
        <dbReference type="ARBA" id="ARBA00022840"/>
    </source>
</evidence>
<feature type="binding site" evidence="7">
    <location>
        <position position="91"/>
    </location>
    <ligand>
        <name>substrate</name>
    </ligand>
</feature>
<dbReference type="GO" id="GO:0005737">
    <property type="term" value="C:cytoplasm"/>
    <property type="evidence" value="ECO:0007669"/>
    <property type="project" value="UniProtKB-SubCell"/>
</dbReference>
<dbReference type="GO" id="GO:0000287">
    <property type="term" value="F:magnesium ion binding"/>
    <property type="evidence" value="ECO:0007669"/>
    <property type="project" value="UniProtKB-UniRule"/>
</dbReference>
<dbReference type="InterPro" id="IPR004372">
    <property type="entry name" value="Ac/propionate_kinase"/>
</dbReference>
<proteinExistence type="inferred from homology"/>
<dbReference type="PANTHER" id="PTHR21060:SF15">
    <property type="entry name" value="ACETATE KINASE-RELATED"/>
    <property type="match status" value="1"/>
</dbReference>
<feature type="binding site" evidence="7">
    <location>
        <begin position="283"/>
        <end position="285"/>
    </location>
    <ligand>
        <name>ATP</name>
        <dbReference type="ChEBI" id="CHEBI:30616"/>
    </ligand>
</feature>
<dbReference type="InterPro" id="IPR043129">
    <property type="entry name" value="ATPase_NBD"/>
</dbReference>
<evidence type="ECO:0000256" key="7">
    <source>
        <dbReference type="HAMAP-Rule" id="MF_00020"/>
    </source>
</evidence>
<dbReference type="PROSITE" id="PS01075">
    <property type="entry name" value="ACETATE_KINASE_1"/>
    <property type="match status" value="1"/>
</dbReference>
<feature type="site" description="Transition state stabilizer" evidence="7">
    <location>
        <position position="180"/>
    </location>
</feature>
<evidence type="ECO:0000313" key="10">
    <source>
        <dbReference type="Proteomes" id="UP000199263"/>
    </source>
</evidence>
<dbReference type="PIRSF" id="PIRSF000722">
    <property type="entry name" value="Acetate_prop_kin"/>
    <property type="match status" value="1"/>
</dbReference>
<dbReference type="EMBL" id="FOMG01000008">
    <property type="protein sequence ID" value="SFC72909.1"/>
    <property type="molecule type" value="Genomic_DNA"/>
</dbReference>
<dbReference type="RefSeq" id="WP_090090261.1">
    <property type="nucleotide sequence ID" value="NZ_FOMG01000008.1"/>
</dbReference>
<comment type="pathway">
    <text evidence="7">Metabolic intermediate biosynthesis; acetyl-CoA biosynthesis; acetyl-CoA from acetate: step 1/2.</text>
</comment>
<feature type="binding site" evidence="7">
    <location>
        <begin position="331"/>
        <end position="335"/>
    </location>
    <ligand>
        <name>ATP</name>
        <dbReference type="ChEBI" id="CHEBI:30616"/>
    </ligand>
</feature>
<keyword evidence="3 7" id="KW-0808">Transferase</keyword>
<comment type="similarity">
    <text evidence="1 7 8">Belongs to the acetokinase family.</text>
</comment>